<dbReference type="EMBL" id="SMGO01000001">
    <property type="protein sequence ID" value="TCK84751.1"/>
    <property type="molecule type" value="Genomic_DNA"/>
</dbReference>
<evidence type="ECO:0000256" key="3">
    <source>
        <dbReference type="ARBA" id="ARBA00022452"/>
    </source>
</evidence>
<keyword evidence="5 9" id="KW-0798">TonB box</keyword>
<gene>
    <name evidence="12" type="ORF">C8N28_0044</name>
</gene>
<evidence type="ECO:0000313" key="12">
    <source>
        <dbReference type="EMBL" id="TCK84751.1"/>
    </source>
</evidence>
<evidence type="ECO:0000256" key="8">
    <source>
        <dbReference type="PROSITE-ProRule" id="PRU01360"/>
    </source>
</evidence>
<keyword evidence="2 8" id="KW-0813">Transport</keyword>
<dbReference type="SUPFAM" id="SSF49464">
    <property type="entry name" value="Carboxypeptidase regulatory domain-like"/>
    <property type="match status" value="1"/>
</dbReference>
<dbReference type="InterPro" id="IPR037066">
    <property type="entry name" value="Plug_dom_sf"/>
</dbReference>
<dbReference type="Pfam" id="PF07715">
    <property type="entry name" value="Plug"/>
    <property type="match status" value="1"/>
</dbReference>
<evidence type="ECO:0000259" key="10">
    <source>
        <dbReference type="Pfam" id="PF00593"/>
    </source>
</evidence>
<proteinExistence type="inferred from homology"/>
<dbReference type="Gene3D" id="2.60.40.1120">
    <property type="entry name" value="Carboxypeptidase-like, regulatory domain"/>
    <property type="match status" value="1"/>
</dbReference>
<dbReference type="Gene3D" id="2.40.170.20">
    <property type="entry name" value="TonB-dependent receptor, beta-barrel domain"/>
    <property type="match status" value="1"/>
</dbReference>
<feature type="domain" description="TonB-dependent receptor plug" evidence="11">
    <location>
        <begin position="118"/>
        <end position="232"/>
    </location>
</feature>
<sequence>MDHRKLLSILLFLLITISAFGQTIIINGKVYDHETGQPLVGASILIKETNASTISSADGSYQIRAEVGQTLVFAYVGLVSQGIKASLNNREIDVELAVDNRQLTEVVITGALGIKRSARELGTSAQLVDNEVLNQGKAVNPLFGLTSKVAGLRINMYDSKVDPTAQITLRGTRSLQRNAGIDGRNPNAPLYVVDGIPVPDISRLNPNDIENITVLKGANAAALYGSEGVNGAIMITTKTGERGRGSISFSNTTTFSNVYLLPKAQTIYGQGSNGNYNPETFESWGDKFNGEMRPWGPVLPNGTQPELLYSAAKDDPRLDIFQTGINVQNDIAFSGGDEKSTYYLSAQHVHQTGIIPKDKNDRLNLRFNGTRNFGKLKTGYNVNYINNEKDITPDGPWIGAYRMPSNFNYDLIKDWKDPNSPGNLNNYFIPNASWLRNPYFLIDNIRDESTQQIINGKIDLEYQFAEWFTALYRAGLYSLNDQSRSSTRKFQTNRANNTTGTVNDGSNNYQRFNSDLILNFKKDFGDFSTRLLLGQNLRTDYRKSHNISASNLLYPDILNPDSRVGELDGGTSITEQRSLAGYGELMVGYKNYLFVTLTGRNDWVSTLSPENNSYFYPGVSASFIASDAFSFIKNTPQISFLKVYSSWNRTGNVTLTPYQLNNSYSQSNGFPFGNLEGFLPSLVNPNPSIKPEFVTSFEAGIQFGLFNNRLNFDGAYVFSDSDGQIFNAPVSTSSGYNSAYVNAGRLTNNIIELSVNGDLIRNNNVRWNIGANFSYNKNIVKELYEAADTRYKANFRQSYTFVGEQYPSLWVSDYERDYQGVLSGASTENDPIYINSKKGNVVVDENGNPIKATNNVILGTLIPPYLLGLNTQFEYKGFSIGAQFDARWGAWMYSEVVPAMYEFGTHPETAIHGRGENAFVWPNSVVKNEDGTYSPNTIPVSNSGKEFWTEQGKIQSNTAVKSDFLKLRELNISYTLPASLLANQSLIREASIGLIGTNLFIIRHKDNDIGDPEYLYNNTDGYSSFRQIPPMRTFGFSVNVKF</sequence>
<dbReference type="NCBIfam" id="TIGR04056">
    <property type="entry name" value="OMP_RagA_SusC"/>
    <property type="match status" value="1"/>
</dbReference>
<dbReference type="GO" id="GO:0009279">
    <property type="term" value="C:cell outer membrane"/>
    <property type="evidence" value="ECO:0007669"/>
    <property type="project" value="UniProtKB-SubCell"/>
</dbReference>
<evidence type="ECO:0000256" key="6">
    <source>
        <dbReference type="ARBA" id="ARBA00023136"/>
    </source>
</evidence>
<protein>
    <submittedName>
        <fullName evidence="12">TonB-linked SusC/RagA family outer membrane protein</fullName>
    </submittedName>
</protein>
<keyword evidence="3 8" id="KW-1134">Transmembrane beta strand</keyword>
<evidence type="ECO:0000313" key="13">
    <source>
        <dbReference type="Proteomes" id="UP000294616"/>
    </source>
</evidence>
<evidence type="ECO:0000256" key="9">
    <source>
        <dbReference type="RuleBase" id="RU003357"/>
    </source>
</evidence>
<dbReference type="InterPro" id="IPR023997">
    <property type="entry name" value="TonB-dep_OMP_SusC/RagA_CS"/>
</dbReference>
<dbReference type="OrthoDB" id="9768177at2"/>
<dbReference type="InterPro" id="IPR012910">
    <property type="entry name" value="Plug_dom"/>
</dbReference>
<dbReference type="Proteomes" id="UP000294616">
    <property type="component" value="Unassembled WGS sequence"/>
</dbReference>
<dbReference type="InterPro" id="IPR000531">
    <property type="entry name" value="Beta-barrel_TonB"/>
</dbReference>
<accession>A0A4V2PYA0</accession>
<keyword evidence="4 8" id="KW-0812">Transmembrane</keyword>
<comment type="caution">
    <text evidence="12">The sequence shown here is derived from an EMBL/GenBank/DDBJ whole genome shotgun (WGS) entry which is preliminary data.</text>
</comment>
<comment type="similarity">
    <text evidence="8 9">Belongs to the TonB-dependent receptor family.</text>
</comment>
<dbReference type="InterPro" id="IPR039426">
    <property type="entry name" value="TonB-dep_rcpt-like"/>
</dbReference>
<dbReference type="InterPro" id="IPR008969">
    <property type="entry name" value="CarboxyPept-like_regulatory"/>
</dbReference>
<reference evidence="12 13" key="1">
    <citation type="submission" date="2019-03" db="EMBL/GenBank/DDBJ databases">
        <title>Genomic Encyclopedia of Archaeal and Bacterial Type Strains, Phase II (KMG-II): from individual species to whole genera.</title>
        <authorList>
            <person name="Goeker M."/>
        </authorList>
    </citation>
    <scope>NUCLEOTIDE SEQUENCE [LARGE SCALE GENOMIC DNA]</scope>
    <source>
        <strain evidence="12 13">DSM 22554</strain>
    </source>
</reference>
<keyword evidence="13" id="KW-1185">Reference proteome</keyword>
<organism evidence="12 13">
    <name type="scientific">Albibacterium bauzanense</name>
    <dbReference type="NCBI Taxonomy" id="653929"/>
    <lineage>
        <taxon>Bacteria</taxon>
        <taxon>Pseudomonadati</taxon>
        <taxon>Bacteroidota</taxon>
        <taxon>Sphingobacteriia</taxon>
        <taxon>Sphingobacteriales</taxon>
        <taxon>Sphingobacteriaceae</taxon>
        <taxon>Albibacterium</taxon>
    </lineage>
</organism>
<dbReference type="AlphaFoldDB" id="A0A4V2PYA0"/>
<name>A0A4V2PYA0_9SPHI</name>
<evidence type="ECO:0000256" key="7">
    <source>
        <dbReference type="ARBA" id="ARBA00023237"/>
    </source>
</evidence>
<keyword evidence="7 8" id="KW-0998">Cell outer membrane</keyword>
<dbReference type="InterPro" id="IPR036942">
    <property type="entry name" value="Beta-barrel_TonB_sf"/>
</dbReference>
<evidence type="ECO:0000256" key="4">
    <source>
        <dbReference type="ARBA" id="ARBA00022692"/>
    </source>
</evidence>
<dbReference type="NCBIfam" id="TIGR04057">
    <property type="entry name" value="SusC_RagA_signa"/>
    <property type="match status" value="1"/>
</dbReference>
<keyword evidence="6 8" id="KW-0472">Membrane</keyword>
<feature type="domain" description="TonB-dependent receptor-like beta-barrel" evidence="10">
    <location>
        <begin position="407"/>
        <end position="819"/>
    </location>
</feature>
<evidence type="ECO:0000256" key="2">
    <source>
        <dbReference type="ARBA" id="ARBA00022448"/>
    </source>
</evidence>
<dbReference type="RefSeq" id="WP_132220360.1">
    <property type="nucleotide sequence ID" value="NZ_SMGO01000001.1"/>
</dbReference>
<dbReference type="Pfam" id="PF13715">
    <property type="entry name" value="CarbopepD_reg_2"/>
    <property type="match status" value="1"/>
</dbReference>
<dbReference type="Pfam" id="PF00593">
    <property type="entry name" value="TonB_dep_Rec_b-barrel"/>
    <property type="match status" value="1"/>
</dbReference>
<dbReference type="PROSITE" id="PS52016">
    <property type="entry name" value="TONB_DEPENDENT_REC_3"/>
    <property type="match status" value="1"/>
</dbReference>
<dbReference type="SUPFAM" id="SSF56935">
    <property type="entry name" value="Porins"/>
    <property type="match status" value="1"/>
</dbReference>
<evidence type="ECO:0000259" key="11">
    <source>
        <dbReference type="Pfam" id="PF07715"/>
    </source>
</evidence>
<dbReference type="InterPro" id="IPR023996">
    <property type="entry name" value="TonB-dep_OMP_SusC/RagA"/>
</dbReference>
<comment type="subcellular location">
    <subcellularLocation>
        <location evidence="1 8">Cell outer membrane</location>
        <topology evidence="1 8">Multi-pass membrane protein</topology>
    </subcellularLocation>
</comment>
<evidence type="ECO:0000256" key="5">
    <source>
        <dbReference type="ARBA" id="ARBA00023077"/>
    </source>
</evidence>
<evidence type="ECO:0000256" key="1">
    <source>
        <dbReference type="ARBA" id="ARBA00004571"/>
    </source>
</evidence>
<dbReference type="Gene3D" id="2.170.130.10">
    <property type="entry name" value="TonB-dependent receptor, plug domain"/>
    <property type="match status" value="1"/>
</dbReference>